<dbReference type="EC" id="2.1.1.13" evidence="6"/>
<evidence type="ECO:0000313" key="9">
    <source>
        <dbReference type="Proteomes" id="UP000095706"/>
    </source>
</evidence>
<keyword evidence="2 4" id="KW-0808">Transferase</keyword>
<evidence type="ECO:0000313" key="7">
    <source>
        <dbReference type="EMBL" id="CUP69554.1"/>
    </source>
</evidence>
<feature type="binding site" evidence="3 4">
    <location>
        <position position="275"/>
    </location>
    <ligand>
        <name>Zn(2+)</name>
        <dbReference type="ChEBI" id="CHEBI:29105"/>
    </ligand>
</feature>
<feature type="binding site" evidence="3 4">
    <location>
        <position position="209"/>
    </location>
    <ligand>
        <name>Zn(2+)</name>
        <dbReference type="ChEBI" id="CHEBI:29105"/>
    </ligand>
</feature>
<dbReference type="GO" id="GO:0008705">
    <property type="term" value="F:methionine synthase activity"/>
    <property type="evidence" value="ECO:0007669"/>
    <property type="project" value="UniProtKB-EC"/>
</dbReference>
<evidence type="ECO:0000256" key="2">
    <source>
        <dbReference type="ARBA" id="ARBA00022679"/>
    </source>
</evidence>
<accession>A0A173WDE6</accession>
<keyword evidence="1 4" id="KW-0489">Methyltransferase</keyword>
<evidence type="ECO:0000313" key="6">
    <source>
        <dbReference type="EMBL" id="CUN37006.1"/>
    </source>
</evidence>
<evidence type="ECO:0000256" key="1">
    <source>
        <dbReference type="ARBA" id="ARBA00022603"/>
    </source>
</evidence>
<keyword evidence="3 4" id="KW-0479">Metal-binding</keyword>
<feature type="binding site" evidence="3 4">
    <location>
        <position position="276"/>
    </location>
    <ligand>
        <name>Zn(2+)</name>
        <dbReference type="ChEBI" id="CHEBI:29105"/>
    </ligand>
</feature>
<dbReference type="PIRSF" id="PIRSF037505">
    <property type="entry name" value="Betaine_HMT"/>
    <property type="match status" value="1"/>
</dbReference>
<dbReference type="PANTHER" id="PTHR11103:SF18">
    <property type="entry name" value="SLR1189 PROTEIN"/>
    <property type="match status" value="1"/>
</dbReference>
<proteinExistence type="predicted"/>
<dbReference type="RefSeq" id="WP_055220913.1">
    <property type="nucleotide sequence ID" value="NZ_CAXSRP010000014.1"/>
</dbReference>
<feature type="domain" description="Hcy-binding" evidence="5">
    <location>
        <begin position="3"/>
        <end position="290"/>
    </location>
</feature>
<dbReference type="GO" id="GO:0008270">
    <property type="term" value="F:zinc ion binding"/>
    <property type="evidence" value="ECO:0007669"/>
    <property type="project" value="InterPro"/>
</dbReference>
<reference evidence="8" key="3">
    <citation type="submission" date="2020-02" db="EMBL/GenBank/DDBJ databases">
        <authorList>
            <person name="Littmann E."/>
            <person name="Sorbara M."/>
        </authorList>
    </citation>
    <scope>NUCLEOTIDE SEQUENCE</scope>
    <source>
        <strain evidence="8">MSK.14.54</strain>
    </source>
</reference>
<dbReference type="EMBL" id="JAAITQ010000035">
    <property type="protein sequence ID" value="NSE17522.1"/>
    <property type="molecule type" value="Genomic_DNA"/>
</dbReference>
<dbReference type="EMBL" id="CYYV01000001">
    <property type="protein sequence ID" value="CUN37006.1"/>
    <property type="molecule type" value="Genomic_DNA"/>
</dbReference>
<name>A0A173WDE6_9FIRM</name>
<dbReference type="PROSITE" id="PS50970">
    <property type="entry name" value="HCY"/>
    <property type="match status" value="1"/>
</dbReference>
<dbReference type="GO" id="GO:0032259">
    <property type="term" value="P:methylation"/>
    <property type="evidence" value="ECO:0007669"/>
    <property type="project" value="UniProtKB-KW"/>
</dbReference>
<dbReference type="InterPro" id="IPR036589">
    <property type="entry name" value="HCY_dom_sf"/>
</dbReference>
<sequence length="294" mass="30898">MTREEFEQLAGAGVILLDGATGSNLTKAGMPKGVSTELWVLEHPDILANLQKAYVEAGSQIVYAPTFGANRLKLADYGRENEVEELNARLVDISKKALAGTGALIAGDFSTPGKMLQPKGDLSYEELLESYTEQVTAVANAGVDLLVAETMLSVDETCVFMDAALSVCDLPIMCSLTLEADGSALFGGNAVEAVETLQEMGASAVGLNCSVGPDQLEAVVNSMKKVARVPVIVKPNAGLPKITPTGEAIYSMDAPTFAKYMNILVDAGAGIVGGCCGTTPEYIRLVKEMLDARK</sequence>
<dbReference type="SUPFAM" id="SSF82282">
    <property type="entry name" value="Homocysteine S-methyltransferase"/>
    <property type="match status" value="1"/>
</dbReference>
<reference evidence="9 10" key="1">
    <citation type="submission" date="2015-09" db="EMBL/GenBank/DDBJ databases">
        <authorList>
            <consortium name="Pathogen Informatics"/>
        </authorList>
    </citation>
    <scope>NUCLEOTIDE SEQUENCE [LARGE SCALE GENOMIC DNA]</scope>
    <source>
        <strain evidence="6 9">2789STDY5608849</strain>
        <strain evidence="7 10">2789STDY5834885</strain>
    </source>
</reference>
<dbReference type="Gene3D" id="3.20.20.330">
    <property type="entry name" value="Homocysteine-binding-like domain"/>
    <property type="match status" value="1"/>
</dbReference>
<protein>
    <submittedName>
        <fullName evidence="8">Homocysteine S-methyltransferase family protein</fullName>
    </submittedName>
    <submittedName>
        <fullName evidence="6">Methionine synthase</fullName>
        <ecNumber evidence="6">2.1.1.13</ecNumber>
    </submittedName>
</protein>
<evidence type="ECO:0000313" key="10">
    <source>
        <dbReference type="Proteomes" id="UP000095709"/>
    </source>
</evidence>
<evidence type="ECO:0000256" key="3">
    <source>
        <dbReference type="PIRSR" id="PIRSR037505-2"/>
    </source>
</evidence>
<dbReference type="InterPro" id="IPR003726">
    <property type="entry name" value="HCY_dom"/>
</dbReference>
<gene>
    <name evidence="6" type="primary">metH</name>
    <name evidence="6" type="ORF">ERS852406_00084</name>
    <name evidence="7" type="ORF">ERS852498_02587</name>
    <name evidence="8" type="ORF">G5B05_14200</name>
</gene>
<evidence type="ECO:0000259" key="5">
    <source>
        <dbReference type="PROSITE" id="PS50970"/>
    </source>
</evidence>
<dbReference type="AlphaFoldDB" id="A0A173WDE6"/>
<organism evidence="6 9">
    <name type="scientific">Fusicatenibacter saccharivorans</name>
    <dbReference type="NCBI Taxonomy" id="1150298"/>
    <lineage>
        <taxon>Bacteria</taxon>
        <taxon>Bacillati</taxon>
        <taxon>Bacillota</taxon>
        <taxon>Clostridia</taxon>
        <taxon>Lachnospirales</taxon>
        <taxon>Lachnospiraceae</taxon>
        <taxon>Fusicatenibacter</taxon>
    </lineage>
</organism>
<dbReference type="OrthoDB" id="9803687at2"/>
<keyword evidence="3 4" id="KW-0862">Zinc</keyword>
<dbReference type="Proteomes" id="UP000095709">
    <property type="component" value="Unassembled WGS sequence"/>
</dbReference>
<dbReference type="InterPro" id="IPR017226">
    <property type="entry name" value="BHMT-like"/>
</dbReference>
<dbReference type="Proteomes" id="UP000768180">
    <property type="component" value="Unassembled WGS sequence"/>
</dbReference>
<evidence type="ECO:0000313" key="8">
    <source>
        <dbReference type="EMBL" id="NSE17522.1"/>
    </source>
</evidence>
<reference evidence="8 11" key="2">
    <citation type="journal article" date="2020" name="Cell Host Microbe">
        <title>Functional and Genomic Variation between Human-Derived Isolates of Lachnospiraceae Reveals Inter- and Intra-Species Diversity.</title>
        <authorList>
            <person name="Sorbara M.T."/>
            <person name="Littmann E.R."/>
            <person name="Fontana E."/>
            <person name="Moody T.U."/>
            <person name="Kohout C.E."/>
            <person name="Gjonbalaj M."/>
            <person name="Eaton V."/>
            <person name="Seok R."/>
            <person name="Leiner I.M."/>
            <person name="Pamer E.G."/>
        </authorList>
    </citation>
    <scope>NUCLEOTIDE SEQUENCE [LARGE SCALE GENOMIC DNA]</scope>
    <source>
        <strain evidence="8 11">MSK.14.54</strain>
    </source>
</reference>
<dbReference type="Proteomes" id="UP000095706">
    <property type="component" value="Unassembled WGS sequence"/>
</dbReference>
<evidence type="ECO:0000313" key="11">
    <source>
        <dbReference type="Proteomes" id="UP000768180"/>
    </source>
</evidence>
<dbReference type="EMBL" id="CZAL01000014">
    <property type="protein sequence ID" value="CUP69554.1"/>
    <property type="molecule type" value="Genomic_DNA"/>
</dbReference>
<dbReference type="Pfam" id="PF02574">
    <property type="entry name" value="S-methyl_trans"/>
    <property type="match status" value="1"/>
</dbReference>
<comment type="cofactor">
    <cofactor evidence="3">
        <name>Zn(2+)</name>
        <dbReference type="ChEBI" id="CHEBI:29105"/>
    </cofactor>
    <text evidence="3">Binds 1 zinc ion per subunit.</text>
</comment>
<dbReference type="STRING" id="1150298.ERS852406_00084"/>
<dbReference type="PANTHER" id="PTHR11103">
    <property type="entry name" value="SLR1189 PROTEIN"/>
    <property type="match status" value="1"/>
</dbReference>
<evidence type="ECO:0000256" key="4">
    <source>
        <dbReference type="PROSITE-ProRule" id="PRU00333"/>
    </source>
</evidence>
<keyword evidence="11" id="KW-1185">Reference proteome</keyword>